<organism evidence="4 5">
    <name type="scientific">Mucor lusitanicus CBS 277.49</name>
    <dbReference type="NCBI Taxonomy" id="747725"/>
    <lineage>
        <taxon>Eukaryota</taxon>
        <taxon>Fungi</taxon>
        <taxon>Fungi incertae sedis</taxon>
        <taxon>Mucoromycota</taxon>
        <taxon>Mucoromycotina</taxon>
        <taxon>Mucoromycetes</taxon>
        <taxon>Mucorales</taxon>
        <taxon>Mucorineae</taxon>
        <taxon>Mucoraceae</taxon>
        <taxon>Mucor</taxon>
    </lineage>
</organism>
<dbReference type="InterPro" id="IPR050987">
    <property type="entry name" value="AtrR-like"/>
</dbReference>
<dbReference type="Pfam" id="PF04082">
    <property type="entry name" value="Fungal_trans"/>
    <property type="match status" value="1"/>
</dbReference>
<evidence type="ECO:0000256" key="2">
    <source>
        <dbReference type="SAM" id="MobiDB-lite"/>
    </source>
</evidence>
<dbReference type="OrthoDB" id="9970124at2759"/>
<sequence>MFLFDTKLQKKSRRSKSRSGISAEAKAAAKAKKIQQNNMDSLQITFYEIEAWIEKTAPTLNRMTRELDKASKYFESKNKRTKTDSVSIPISNNQASASTTATHSSSYSSPLSPPFSLPSTSSPSSSSSLPAFPMNQILPTASSMQWALSFQPGNSMRLETNIKSVEQLIDAVEKIRLMTESTATPDLCSDDESEDASSASSVVDPSIEYWQHAMYRRPHTCLEKYKHCDMNLSHLTEDVSPSVLRYICQTYWDCLHPKFTADWASFWSRSNDSDRNQICIDSGLAMIFLHIIRHNRNACANAHGIAYYYYDRAREALCFDEPDVTTIETLLNLSLFCVLCKRHSQSRIYLSLAYRMLHQLGLGSKSQLPVENVAERKALLNMHMVLYYNDVTVSVYSGESSLIDDSIHDIDFYEMLEYATDQETFFVHVVELTRIGKRIQLLVQDYQRQGLQHHHTGTLPFKWIKQIRSLEVSLAHWFDLLPPFYRTQNTQASLLLMMQYQTEWIKLHKTFVSPNHQQAVSDLEGTSPLATTPYRTDRSYNICIDAANRIIKMAEVINQKYDWCVCQQFISCVYQASTVFCKSISSKDRHSATSKLMIKRIMEVLAASKVNYQGLPDDLAACLTEFLADNDANTSTAAATADDEPASYTPQCDIRLNDTMFNSPKLFEQCLKQQVASKPLTLNRGPPSEAMLSIKIQNPNVTSLDIEPSNKNWRCKFSSSNIAQVDHRIT</sequence>
<name>A0A168J2G7_MUCCL</name>
<feature type="region of interest" description="Disordered" evidence="2">
    <location>
        <begin position="82"/>
        <end position="129"/>
    </location>
</feature>
<evidence type="ECO:0000256" key="1">
    <source>
        <dbReference type="ARBA" id="ARBA00023242"/>
    </source>
</evidence>
<dbReference type="Proteomes" id="UP000077051">
    <property type="component" value="Unassembled WGS sequence"/>
</dbReference>
<feature type="compositionally biased region" description="Low complexity" evidence="2">
    <location>
        <begin position="95"/>
        <end position="110"/>
    </location>
</feature>
<gene>
    <name evidence="4" type="ORF">MUCCIDRAFT_86063</name>
</gene>
<dbReference type="GO" id="GO:0003700">
    <property type="term" value="F:DNA-binding transcription factor activity"/>
    <property type="evidence" value="ECO:0007669"/>
    <property type="project" value="InterPro"/>
</dbReference>
<evidence type="ECO:0000313" key="5">
    <source>
        <dbReference type="Proteomes" id="UP000077051"/>
    </source>
</evidence>
<feature type="compositionally biased region" description="Polar residues" evidence="2">
    <location>
        <begin position="84"/>
        <end position="94"/>
    </location>
</feature>
<comment type="caution">
    <text evidence="4">The sequence shown here is derived from an EMBL/GenBank/DDBJ whole genome shotgun (WGS) entry which is preliminary data.</text>
</comment>
<feature type="domain" description="Xylanolytic transcriptional activator regulatory" evidence="3">
    <location>
        <begin position="302"/>
        <end position="409"/>
    </location>
</feature>
<evidence type="ECO:0000259" key="3">
    <source>
        <dbReference type="Pfam" id="PF04082"/>
    </source>
</evidence>
<dbReference type="InterPro" id="IPR007219">
    <property type="entry name" value="XnlR_reg_dom"/>
</dbReference>
<accession>A0A168J2G7</accession>
<dbReference type="PANTHER" id="PTHR46910:SF1">
    <property type="entry name" value="MISCELLANEOUS ZN(II)2CYS6 TRANSCRIPTION FACTOR (EUROFUNG)-RELATED"/>
    <property type="match status" value="1"/>
</dbReference>
<protein>
    <submittedName>
        <fullName evidence="4">Fungal-specific transcription factor</fullName>
    </submittedName>
</protein>
<dbReference type="GO" id="GO:0003677">
    <property type="term" value="F:DNA binding"/>
    <property type="evidence" value="ECO:0007669"/>
    <property type="project" value="InterPro"/>
</dbReference>
<evidence type="ECO:0000313" key="4">
    <source>
        <dbReference type="EMBL" id="OAD00656.1"/>
    </source>
</evidence>
<dbReference type="EMBL" id="AMYB01000007">
    <property type="protein sequence ID" value="OAD00656.1"/>
    <property type="molecule type" value="Genomic_DNA"/>
</dbReference>
<dbReference type="STRING" id="747725.A0A168J2G7"/>
<dbReference type="VEuPathDB" id="FungiDB:MUCCIDRAFT_86063"/>
<proteinExistence type="predicted"/>
<reference evidence="4 5" key="1">
    <citation type="submission" date="2015-06" db="EMBL/GenBank/DDBJ databases">
        <title>Expansion of signal transduction pathways in fungi by whole-genome duplication.</title>
        <authorList>
            <consortium name="DOE Joint Genome Institute"/>
            <person name="Corrochano L.M."/>
            <person name="Kuo A."/>
            <person name="Marcet-Houben M."/>
            <person name="Polaino S."/>
            <person name="Salamov A."/>
            <person name="Villalobos J.M."/>
            <person name="Alvarez M.I."/>
            <person name="Avalos J."/>
            <person name="Benito E.P."/>
            <person name="Benoit I."/>
            <person name="Burger G."/>
            <person name="Camino L.P."/>
            <person name="Canovas D."/>
            <person name="Cerda-Olmedo E."/>
            <person name="Cheng J.-F."/>
            <person name="Dominguez A."/>
            <person name="Elias M."/>
            <person name="Eslava A.P."/>
            <person name="Glaser F."/>
            <person name="Grimwood J."/>
            <person name="Gutierrez G."/>
            <person name="Heitman J."/>
            <person name="Henrissat B."/>
            <person name="Iturriaga E.A."/>
            <person name="Lang B.F."/>
            <person name="Lavin J.L."/>
            <person name="Lee S."/>
            <person name="Li W."/>
            <person name="Lindquist E."/>
            <person name="Lopez-Garcia S."/>
            <person name="Luque E.M."/>
            <person name="Marcos A.T."/>
            <person name="Martin J."/>
            <person name="Mccluskey K."/>
            <person name="Medina H.R."/>
            <person name="Miralles-Duran A."/>
            <person name="Miyazaki A."/>
            <person name="Munoz-Torres E."/>
            <person name="Oguiza J.A."/>
            <person name="Ohm R."/>
            <person name="Olmedo M."/>
            <person name="Orejas M."/>
            <person name="Ortiz-Castellanos L."/>
            <person name="Pisabarro A.G."/>
            <person name="Rodriguez-Romero J."/>
            <person name="Ruiz-Herrera J."/>
            <person name="Ruiz-Vazquez R."/>
            <person name="Sanz C."/>
            <person name="Schackwitz W."/>
            <person name="Schmutz J."/>
            <person name="Shahriari M."/>
            <person name="Shelest E."/>
            <person name="Silva-Franco F."/>
            <person name="Soanes D."/>
            <person name="Syed K."/>
            <person name="Tagua V.G."/>
            <person name="Talbot N.J."/>
            <person name="Thon M."/>
            <person name="De Vries R.P."/>
            <person name="Wiebenga A."/>
            <person name="Yadav J.S."/>
            <person name="Braun E.L."/>
            <person name="Baker S."/>
            <person name="Garre V."/>
            <person name="Horwitz B."/>
            <person name="Torres-Martinez S."/>
            <person name="Idnurm A."/>
            <person name="Herrera-Estrella A."/>
            <person name="Gabaldon T."/>
            <person name="Grigoriev I.V."/>
        </authorList>
    </citation>
    <scope>NUCLEOTIDE SEQUENCE [LARGE SCALE GENOMIC DNA]</scope>
    <source>
        <strain evidence="4 5">CBS 277.49</strain>
    </source>
</reference>
<dbReference type="CDD" id="cd12148">
    <property type="entry name" value="fungal_TF_MHR"/>
    <property type="match status" value="1"/>
</dbReference>
<keyword evidence="1" id="KW-0539">Nucleus</keyword>
<dbReference type="PANTHER" id="PTHR46910">
    <property type="entry name" value="TRANSCRIPTION FACTOR PDR1"/>
    <property type="match status" value="1"/>
</dbReference>
<dbReference type="AlphaFoldDB" id="A0A168J2G7"/>
<dbReference type="GO" id="GO:0008270">
    <property type="term" value="F:zinc ion binding"/>
    <property type="evidence" value="ECO:0007669"/>
    <property type="project" value="InterPro"/>
</dbReference>
<dbReference type="GO" id="GO:0006351">
    <property type="term" value="P:DNA-templated transcription"/>
    <property type="evidence" value="ECO:0007669"/>
    <property type="project" value="InterPro"/>
</dbReference>
<feature type="compositionally biased region" description="Low complexity" evidence="2">
    <location>
        <begin position="117"/>
        <end position="129"/>
    </location>
</feature>
<keyword evidence="5" id="KW-1185">Reference proteome</keyword>